<keyword evidence="2" id="KW-1185">Reference proteome</keyword>
<evidence type="ECO:0000313" key="2">
    <source>
        <dbReference type="Proteomes" id="UP000193411"/>
    </source>
</evidence>
<name>A0A1Y2HA14_9FUNG</name>
<dbReference type="PANTHER" id="PTHR43441">
    <property type="entry name" value="RIBOSOMAL-PROTEIN-SERINE ACETYLTRANSFERASE"/>
    <property type="match status" value="1"/>
</dbReference>
<proteinExistence type="predicted"/>
<dbReference type="InterPro" id="IPR016181">
    <property type="entry name" value="Acyl_CoA_acyltransferase"/>
</dbReference>
<dbReference type="GO" id="GO:0008999">
    <property type="term" value="F:protein-N-terminal-alanine acetyltransferase activity"/>
    <property type="evidence" value="ECO:0007669"/>
    <property type="project" value="TreeGrafter"/>
</dbReference>
<dbReference type="Proteomes" id="UP000193411">
    <property type="component" value="Unassembled WGS sequence"/>
</dbReference>
<accession>A0A1Y2HA14</accession>
<organism evidence="1 2">
    <name type="scientific">Catenaria anguillulae PL171</name>
    <dbReference type="NCBI Taxonomy" id="765915"/>
    <lineage>
        <taxon>Eukaryota</taxon>
        <taxon>Fungi</taxon>
        <taxon>Fungi incertae sedis</taxon>
        <taxon>Blastocladiomycota</taxon>
        <taxon>Blastocladiomycetes</taxon>
        <taxon>Blastocladiales</taxon>
        <taxon>Catenariaceae</taxon>
        <taxon>Catenaria</taxon>
    </lineage>
</organism>
<dbReference type="AlphaFoldDB" id="A0A1Y2HA14"/>
<dbReference type="Gene3D" id="3.40.630.30">
    <property type="match status" value="1"/>
</dbReference>
<gene>
    <name evidence="1" type="ORF">BCR44DRAFT_1442280</name>
</gene>
<dbReference type="GO" id="GO:1990189">
    <property type="term" value="F:protein N-terminal-serine acetyltransferase activity"/>
    <property type="evidence" value="ECO:0007669"/>
    <property type="project" value="TreeGrafter"/>
</dbReference>
<dbReference type="EMBL" id="MCFL01000060">
    <property type="protein sequence ID" value="ORZ31417.1"/>
    <property type="molecule type" value="Genomic_DNA"/>
</dbReference>
<dbReference type="PANTHER" id="PTHR43441:SF2">
    <property type="entry name" value="FAMILY ACETYLTRANSFERASE, PUTATIVE (AFU_ORTHOLOGUE AFUA_7G00850)-RELATED"/>
    <property type="match status" value="1"/>
</dbReference>
<protein>
    <recommendedName>
        <fullName evidence="3">Acyl-CoA N-acyltransferase</fullName>
    </recommendedName>
</protein>
<reference evidence="1 2" key="1">
    <citation type="submission" date="2016-07" db="EMBL/GenBank/DDBJ databases">
        <title>Pervasive Adenine N6-methylation of Active Genes in Fungi.</title>
        <authorList>
            <consortium name="DOE Joint Genome Institute"/>
            <person name="Mondo S.J."/>
            <person name="Dannebaum R.O."/>
            <person name="Kuo R.C."/>
            <person name="Labutti K."/>
            <person name="Haridas S."/>
            <person name="Kuo A."/>
            <person name="Salamov A."/>
            <person name="Ahrendt S.R."/>
            <person name="Lipzen A."/>
            <person name="Sullivan W."/>
            <person name="Andreopoulos W.B."/>
            <person name="Clum A."/>
            <person name="Lindquist E."/>
            <person name="Daum C."/>
            <person name="Ramamoorthy G.K."/>
            <person name="Gryganskyi A."/>
            <person name="Culley D."/>
            <person name="Magnuson J.K."/>
            <person name="James T.Y."/>
            <person name="O'Malley M.A."/>
            <person name="Stajich J.E."/>
            <person name="Spatafora J.W."/>
            <person name="Visel A."/>
            <person name="Grigoriev I.V."/>
        </authorList>
    </citation>
    <scope>NUCLEOTIDE SEQUENCE [LARGE SCALE GENOMIC DNA]</scope>
    <source>
        <strain evidence="1 2">PL171</strain>
    </source>
</reference>
<evidence type="ECO:0008006" key="3">
    <source>
        <dbReference type="Google" id="ProtNLM"/>
    </source>
</evidence>
<sequence>MLGFIATVPSHLRTEMGHVWYDTRYRGTFWAFEELGFRRVEWKCDERNKASKGAAESLGFAYEGAFRKHMVVRDGFARTSLYFAMTDNDWRDSVKGKLWKRLGIAS</sequence>
<dbReference type="SUPFAM" id="SSF55729">
    <property type="entry name" value="Acyl-CoA N-acyltransferases (Nat)"/>
    <property type="match status" value="1"/>
</dbReference>
<dbReference type="OrthoDB" id="41238at2759"/>
<dbReference type="InterPro" id="IPR051908">
    <property type="entry name" value="Ribosomal_N-acetyltransferase"/>
</dbReference>
<evidence type="ECO:0000313" key="1">
    <source>
        <dbReference type="EMBL" id="ORZ31417.1"/>
    </source>
</evidence>
<comment type="caution">
    <text evidence="1">The sequence shown here is derived from an EMBL/GenBank/DDBJ whole genome shotgun (WGS) entry which is preliminary data.</text>
</comment>